<name>A0A967EY37_9PROT</name>
<sequence>MEISIDLRVAELLASRLCHDLVGPIGAVGNGLELLADDEFGMADDAMQLTENSARQASAILQFFRLAYGMAGARVGSDLSELRNLTAALLTSSKSELDWPTVQAPEGTPDGAGKMILNMVALAHEALPRGGKLSVAVSGGQGKCEMVVTAAGQDAHLRPETLAGLDSEVDVGALSPRGVHSYFTRMVAKRLGSDLEIDTPGEDSLRLRVVAAAE</sequence>
<dbReference type="Gene3D" id="3.30.565.10">
    <property type="entry name" value="Histidine kinase-like ATPase, C-terminal domain"/>
    <property type="match status" value="1"/>
</dbReference>
<reference evidence="2" key="1">
    <citation type="submission" date="2020-03" db="EMBL/GenBank/DDBJ databases">
        <title>Genome of Pelagibius litoralis DSM 21314T.</title>
        <authorList>
            <person name="Wang G."/>
        </authorList>
    </citation>
    <scope>NUCLEOTIDE SEQUENCE</scope>
    <source>
        <strain evidence="2">DSM 21314</strain>
    </source>
</reference>
<evidence type="ECO:0000313" key="3">
    <source>
        <dbReference type="Proteomes" id="UP000761264"/>
    </source>
</evidence>
<feature type="domain" description="Histidine phosphotransferase ChpT C-terminal" evidence="1">
    <location>
        <begin position="80"/>
        <end position="202"/>
    </location>
</feature>
<protein>
    <recommendedName>
        <fullName evidence="1">Histidine phosphotransferase ChpT C-terminal domain-containing protein</fullName>
    </recommendedName>
</protein>
<accession>A0A967EY37</accession>
<comment type="caution">
    <text evidence="2">The sequence shown here is derived from an EMBL/GenBank/DDBJ whole genome shotgun (WGS) entry which is preliminary data.</text>
</comment>
<dbReference type="EMBL" id="JAAQPH010000009">
    <property type="protein sequence ID" value="NIA69504.1"/>
    <property type="molecule type" value="Genomic_DNA"/>
</dbReference>
<organism evidence="2 3">
    <name type="scientific">Pelagibius litoralis</name>
    <dbReference type="NCBI Taxonomy" id="374515"/>
    <lineage>
        <taxon>Bacteria</taxon>
        <taxon>Pseudomonadati</taxon>
        <taxon>Pseudomonadota</taxon>
        <taxon>Alphaproteobacteria</taxon>
        <taxon>Rhodospirillales</taxon>
        <taxon>Rhodovibrionaceae</taxon>
        <taxon>Pelagibius</taxon>
    </lineage>
</organism>
<dbReference type="InterPro" id="IPR036890">
    <property type="entry name" value="HATPase_C_sf"/>
</dbReference>
<proteinExistence type="predicted"/>
<dbReference type="RefSeq" id="WP_167225183.1">
    <property type="nucleotide sequence ID" value="NZ_JAAQPH010000009.1"/>
</dbReference>
<dbReference type="AlphaFoldDB" id="A0A967EY37"/>
<evidence type="ECO:0000259" key="1">
    <source>
        <dbReference type="Pfam" id="PF10090"/>
    </source>
</evidence>
<evidence type="ECO:0000313" key="2">
    <source>
        <dbReference type="EMBL" id="NIA69504.1"/>
    </source>
</evidence>
<dbReference type="InterPro" id="IPR018762">
    <property type="entry name" value="ChpT_C"/>
</dbReference>
<dbReference type="Proteomes" id="UP000761264">
    <property type="component" value="Unassembled WGS sequence"/>
</dbReference>
<keyword evidence="3" id="KW-1185">Reference proteome</keyword>
<dbReference type="Pfam" id="PF10090">
    <property type="entry name" value="HPTransfase"/>
    <property type="match status" value="1"/>
</dbReference>
<gene>
    <name evidence="2" type="ORF">HBA54_12960</name>
</gene>
<dbReference type="Gene3D" id="1.10.287.130">
    <property type="match status" value="1"/>
</dbReference>